<protein>
    <submittedName>
        <fullName evidence="1">Uncharacterized protein</fullName>
    </submittedName>
</protein>
<evidence type="ECO:0000313" key="2">
    <source>
        <dbReference type="Proteomes" id="UP001060215"/>
    </source>
</evidence>
<reference evidence="1 2" key="1">
    <citation type="journal article" date="2022" name="Plant J.">
        <title>Chromosome-level genome of Camellia lanceoleosa provides a valuable resource for understanding genome evolution and self-incompatibility.</title>
        <authorList>
            <person name="Gong W."/>
            <person name="Xiao S."/>
            <person name="Wang L."/>
            <person name="Liao Z."/>
            <person name="Chang Y."/>
            <person name="Mo W."/>
            <person name="Hu G."/>
            <person name="Li W."/>
            <person name="Zhao G."/>
            <person name="Zhu H."/>
            <person name="Hu X."/>
            <person name="Ji K."/>
            <person name="Xiang X."/>
            <person name="Song Q."/>
            <person name="Yuan D."/>
            <person name="Jin S."/>
            <person name="Zhang L."/>
        </authorList>
    </citation>
    <scope>NUCLEOTIDE SEQUENCE [LARGE SCALE GENOMIC DNA]</scope>
    <source>
        <strain evidence="1">SQ_2022a</strain>
    </source>
</reference>
<gene>
    <name evidence="1" type="ORF">LOK49_LG05G02020</name>
</gene>
<accession>A0ACC0HIQ9</accession>
<keyword evidence="2" id="KW-1185">Reference proteome</keyword>
<evidence type="ECO:0000313" key="1">
    <source>
        <dbReference type="EMBL" id="KAI8013036.1"/>
    </source>
</evidence>
<proteinExistence type="predicted"/>
<dbReference type="Proteomes" id="UP001060215">
    <property type="component" value="Chromosome 4"/>
</dbReference>
<name>A0ACC0HIQ9_9ERIC</name>
<comment type="caution">
    <text evidence="1">The sequence shown here is derived from an EMBL/GenBank/DDBJ whole genome shotgun (WGS) entry which is preliminary data.</text>
</comment>
<sequence length="196" mass="22355">MRSSGVGLVVVVEYLESSMSEHLLCKFPDNSAFDFDYSQSSIWSPLVHRHFPPPPSFVSAALSTTSQSDIPTLRKLSHEDEKKEDKEDKELLLGTNLKQVTTNLRNKITTTLFDNFQNVSNRYTKMMKQRKTKKNKQKGHNFDFSSPSLSTAKKGASPRKEWAKILKVASKRFKKKKDLTAHNINKQLFNSSIYGP</sequence>
<dbReference type="EMBL" id="CM045761">
    <property type="protein sequence ID" value="KAI8013036.1"/>
    <property type="molecule type" value="Genomic_DNA"/>
</dbReference>
<organism evidence="1 2">
    <name type="scientific">Camellia lanceoleosa</name>
    <dbReference type="NCBI Taxonomy" id="1840588"/>
    <lineage>
        <taxon>Eukaryota</taxon>
        <taxon>Viridiplantae</taxon>
        <taxon>Streptophyta</taxon>
        <taxon>Embryophyta</taxon>
        <taxon>Tracheophyta</taxon>
        <taxon>Spermatophyta</taxon>
        <taxon>Magnoliopsida</taxon>
        <taxon>eudicotyledons</taxon>
        <taxon>Gunneridae</taxon>
        <taxon>Pentapetalae</taxon>
        <taxon>asterids</taxon>
        <taxon>Ericales</taxon>
        <taxon>Theaceae</taxon>
        <taxon>Camellia</taxon>
    </lineage>
</organism>